<reference evidence="1" key="2">
    <citation type="journal article" date="2021" name="PeerJ">
        <title>Extensive microbial diversity within the chicken gut microbiome revealed by metagenomics and culture.</title>
        <authorList>
            <person name="Gilroy R."/>
            <person name="Ravi A."/>
            <person name="Getino M."/>
            <person name="Pursley I."/>
            <person name="Horton D.L."/>
            <person name="Alikhan N.F."/>
            <person name="Baker D."/>
            <person name="Gharbi K."/>
            <person name="Hall N."/>
            <person name="Watson M."/>
            <person name="Adriaenssens E.M."/>
            <person name="Foster-Nyarko E."/>
            <person name="Jarju S."/>
            <person name="Secka A."/>
            <person name="Antonio M."/>
            <person name="Oren A."/>
            <person name="Chaudhuri R.R."/>
            <person name="La Ragione R."/>
            <person name="Hildebrand F."/>
            <person name="Pallen M.J."/>
        </authorList>
    </citation>
    <scope>NUCLEOTIDE SEQUENCE</scope>
    <source>
        <strain evidence="1">10406</strain>
    </source>
</reference>
<gene>
    <name evidence="1" type="ORF">IAC73_02725</name>
</gene>
<accession>A0A9D1N972</accession>
<evidence type="ECO:0000313" key="1">
    <source>
        <dbReference type="EMBL" id="HIU98739.1"/>
    </source>
</evidence>
<sequence length="110" mass="13057">VDENLYIGLCCPYIKEGRESSKISMAPQNKEELIKIFDLKNGGKHGDPKWWWLNWKHVMVDGATLNFRYDGEKEKSAIYKLFEDEDKCVKRTVDLFFDSFFKPLKEKFIK</sequence>
<name>A0A9D1N972_9FIRM</name>
<evidence type="ECO:0000313" key="2">
    <source>
        <dbReference type="Proteomes" id="UP000886857"/>
    </source>
</evidence>
<dbReference type="Proteomes" id="UP000886857">
    <property type="component" value="Unassembled WGS sequence"/>
</dbReference>
<comment type="caution">
    <text evidence="1">The sequence shown here is derived from an EMBL/GenBank/DDBJ whole genome shotgun (WGS) entry which is preliminary data.</text>
</comment>
<proteinExistence type="predicted"/>
<reference evidence="1" key="1">
    <citation type="submission" date="2020-10" db="EMBL/GenBank/DDBJ databases">
        <authorList>
            <person name="Gilroy R."/>
        </authorList>
    </citation>
    <scope>NUCLEOTIDE SEQUENCE</scope>
    <source>
        <strain evidence="1">10406</strain>
    </source>
</reference>
<dbReference type="EMBL" id="DVOE01000041">
    <property type="protein sequence ID" value="HIU98739.1"/>
    <property type="molecule type" value="Genomic_DNA"/>
</dbReference>
<organism evidence="1 2">
    <name type="scientific">Candidatus Limadaptatus stercoripullorum</name>
    <dbReference type="NCBI Taxonomy" id="2840846"/>
    <lineage>
        <taxon>Bacteria</taxon>
        <taxon>Bacillati</taxon>
        <taxon>Bacillota</taxon>
        <taxon>Clostridia</taxon>
        <taxon>Eubacteriales</taxon>
        <taxon>Candidatus Limadaptatus</taxon>
    </lineage>
</organism>
<dbReference type="AlphaFoldDB" id="A0A9D1N972"/>
<protein>
    <submittedName>
        <fullName evidence="1">Uncharacterized protein</fullName>
    </submittedName>
</protein>
<feature type="non-terminal residue" evidence="1">
    <location>
        <position position="1"/>
    </location>
</feature>